<evidence type="ECO:0008006" key="2">
    <source>
        <dbReference type="Google" id="ProtNLM"/>
    </source>
</evidence>
<name>A0A6M3LPU0_9ZZZZ</name>
<dbReference type="Gene3D" id="3.40.50.1000">
    <property type="entry name" value="HAD superfamily/HAD-like"/>
    <property type="match status" value="1"/>
</dbReference>
<sequence length="155" mass="17688">MVEQEQGWIGVDLDGTLAEYHRWVAANHIGEPIPKMMARVKEWLAEGKRIKIFTARAGIPEQTAPIGPWLKKHGLPDLEITNVKDFKMIALWDDRCVRVEPNTGRRLDLDDGLIKEITNVLKDAVRTMRTYGTDNMGFSIDRCNALANKIMEEEE</sequence>
<reference evidence="1" key="1">
    <citation type="submission" date="2020-03" db="EMBL/GenBank/DDBJ databases">
        <title>The deep terrestrial virosphere.</title>
        <authorList>
            <person name="Holmfeldt K."/>
            <person name="Nilsson E."/>
            <person name="Simone D."/>
            <person name="Lopez-Fernandez M."/>
            <person name="Wu X."/>
            <person name="de Brujin I."/>
            <person name="Lundin D."/>
            <person name="Andersson A."/>
            <person name="Bertilsson S."/>
            <person name="Dopson M."/>
        </authorList>
    </citation>
    <scope>NUCLEOTIDE SEQUENCE</scope>
    <source>
        <strain evidence="1">MM415B07727</strain>
    </source>
</reference>
<dbReference type="InterPro" id="IPR036412">
    <property type="entry name" value="HAD-like_sf"/>
</dbReference>
<evidence type="ECO:0000313" key="1">
    <source>
        <dbReference type="EMBL" id="QJA96653.1"/>
    </source>
</evidence>
<organism evidence="1">
    <name type="scientific">viral metagenome</name>
    <dbReference type="NCBI Taxonomy" id="1070528"/>
    <lineage>
        <taxon>unclassified sequences</taxon>
        <taxon>metagenomes</taxon>
        <taxon>organismal metagenomes</taxon>
    </lineage>
</organism>
<dbReference type="SUPFAM" id="SSF56784">
    <property type="entry name" value="HAD-like"/>
    <property type="match status" value="1"/>
</dbReference>
<dbReference type="EMBL" id="MT143421">
    <property type="protein sequence ID" value="QJA96653.1"/>
    <property type="molecule type" value="Genomic_DNA"/>
</dbReference>
<gene>
    <name evidence="1" type="ORF">MM415B07727_0004</name>
</gene>
<proteinExistence type="predicted"/>
<dbReference type="AlphaFoldDB" id="A0A6M3LPU0"/>
<protein>
    <recommendedName>
        <fullName evidence="2">Polynucleotide kinase</fullName>
    </recommendedName>
</protein>
<dbReference type="InterPro" id="IPR023214">
    <property type="entry name" value="HAD_sf"/>
</dbReference>
<accession>A0A6M3LPU0</accession>